<dbReference type="Pfam" id="PF01590">
    <property type="entry name" value="GAF"/>
    <property type="match status" value="1"/>
</dbReference>
<dbReference type="SMART" id="SM00331">
    <property type="entry name" value="PP2C_SIG"/>
    <property type="match status" value="1"/>
</dbReference>
<name>A0ABX1B977_9ACTN</name>
<evidence type="ECO:0000256" key="1">
    <source>
        <dbReference type="ARBA" id="ARBA00022801"/>
    </source>
</evidence>
<keyword evidence="4" id="KW-1185">Reference proteome</keyword>
<dbReference type="SUPFAM" id="SSF55781">
    <property type="entry name" value="GAF domain-like"/>
    <property type="match status" value="1"/>
</dbReference>
<dbReference type="InterPro" id="IPR052016">
    <property type="entry name" value="Bact_Sigma-Reg"/>
</dbReference>
<dbReference type="InterPro" id="IPR036457">
    <property type="entry name" value="PPM-type-like_dom_sf"/>
</dbReference>
<dbReference type="InterPro" id="IPR001932">
    <property type="entry name" value="PPM-type_phosphatase-like_dom"/>
</dbReference>
<dbReference type="InterPro" id="IPR035965">
    <property type="entry name" value="PAS-like_dom_sf"/>
</dbReference>
<dbReference type="Gene3D" id="3.30.450.20">
    <property type="entry name" value="PAS domain"/>
    <property type="match status" value="1"/>
</dbReference>
<dbReference type="Gene3D" id="3.30.450.40">
    <property type="match status" value="1"/>
</dbReference>
<evidence type="ECO:0000259" key="2">
    <source>
        <dbReference type="PROSITE" id="PS50112"/>
    </source>
</evidence>
<dbReference type="EMBL" id="JAATEP010000029">
    <property type="protein sequence ID" value="NJP94373.1"/>
    <property type="molecule type" value="Genomic_DNA"/>
</dbReference>
<comment type="caution">
    <text evidence="3">The sequence shown here is derived from an EMBL/GenBank/DDBJ whole genome shotgun (WGS) entry which is preliminary data.</text>
</comment>
<dbReference type="PANTHER" id="PTHR43156">
    <property type="entry name" value="STAGE II SPORULATION PROTEIN E-RELATED"/>
    <property type="match status" value="1"/>
</dbReference>
<dbReference type="InterPro" id="IPR000014">
    <property type="entry name" value="PAS"/>
</dbReference>
<dbReference type="SUPFAM" id="SSF55785">
    <property type="entry name" value="PYP-like sensor domain (PAS domain)"/>
    <property type="match status" value="1"/>
</dbReference>
<dbReference type="SMART" id="SM00091">
    <property type="entry name" value="PAS"/>
    <property type="match status" value="1"/>
</dbReference>
<accession>A0ABX1B977</accession>
<gene>
    <name evidence="3" type="ORF">HCN51_33875</name>
</gene>
<evidence type="ECO:0000313" key="4">
    <source>
        <dbReference type="Proteomes" id="UP000696294"/>
    </source>
</evidence>
<dbReference type="InterPro" id="IPR003018">
    <property type="entry name" value="GAF"/>
</dbReference>
<reference evidence="3 4" key="1">
    <citation type="submission" date="2020-03" db="EMBL/GenBank/DDBJ databases">
        <title>WGS of actinomycetes isolated from Thailand.</title>
        <authorList>
            <person name="Thawai C."/>
        </authorList>
    </citation>
    <scope>NUCLEOTIDE SEQUENCE [LARGE SCALE GENOMIC DNA]</scope>
    <source>
        <strain evidence="3 4">FMUSA5-5</strain>
    </source>
</reference>
<protein>
    <submittedName>
        <fullName evidence="3">SpoIIE family protein phosphatase</fullName>
    </submittedName>
</protein>
<dbReference type="PROSITE" id="PS50112">
    <property type="entry name" value="PAS"/>
    <property type="match status" value="1"/>
</dbReference>
<dbReference type="SUPFAM" id="SSF81606">
    <property type="entry name" value="PP2C-like"/>
    <property type="match status" value="1"/>
</dbReference>
<sequence>MRKGGGPVVGEARQCSKQHCCRFRDLTHAGTYVVDDRGRIIDVSPRAEHLLRRSAAELLGRDAHDALHRGRGGEPLPRSLCDMRQPLLEGVTASGEDAWLERGDGSLMQISWMVTPCGTEGDGGANALVIFYETGSSEPGEWVRTQAPTTMTELDRLALLAETTTTLTSSLDSDETIRHLVRLVVPLLADWVVIDLLTEEGEVVRNTVVHHENGVLTHREDLERLMPPLSMESPMPLSRALRGVTATLVGPEHYQGPPDSGIAVAQRELFEATGIHSACIAPIRGVRDVVGAMTLGRAGQPHPFSTNDLLLVEDIARRAGLALDNARLYERQRRVAETMQRHLLPRLPSVPGLEMGACYLPAPRASQVGGDWYDAFVLSGETTGLVIGDVVGHDLDAASGMAQVCNMLRAYAGELEEPPSAVMERLDQAVVRMAEATMATAVFARAERSGDGWRLRWTNAGHPPPLLIEENGRTRYLEEASSMLLGTGFAPARKDAVVELPPRSTLLFYTDGLIESPTHSLDDGLDRLREEAAALTRHPLSTYCDRLLSRVRPADNDDDVAMLTLRVPG</sequence>
<evidence type="ECO:0000313" key="3">
    <source>
        <dbReference type="EMBL" id="NJP94373.1"/>
    </source>
</evidence>
<dbReference type="Gene3D" id="3.60.40.10">
    <property type="entry name" value="PPM-type phosphatase domain"/>
    <property type="match status" value="1"/>
</dbReference>
<organism evidence="3 4">
    <name type="scientific">Nonomuraea composti</name>
    <dbReference type="NCBI Taxonomy" id="2720023"/>
    <lineage>
        <taxon>Bacteria</taxon>
        <taxon>Bacillati</taxon>
        <taxon>Actinomycetota</taxon>
        <taxon>Actinomycetes</taxon>
        <taxon>Streptosporangiales</taxon>
        <taxon>Streptosporangiaceae</taxon>
        <taxon>Nonomuraea</taxon>
    </lineage>
</organism>
<dbReference type="Proteomes" id="UP000696294">
    <property type="component" value="Unassembled WGS sequence"/>
</dbReference>
<proteinExistence type="predicted"/>
<dbReference type="CDD" id="cd00130">
    <property type="entry name" value="PAS"/>
    <property type="match status" value="1"/>
</dbReference>
<keyword evidence="1" id="KW-0378">Hydrolase</keyword>
<dbReference type="Pfam" id="PF07228">
    <property type="entry name" value="SpoIIE"/>
    <property type="match status" value="1"/>
</dbReference>
<dbReference type="PANTHER" id="PTHR43156:SF2">
    <property type="entry name" value="STAGE II SPORULATION PROTEIN E"/>
    <property type="match status" value="1"/>
</dbReference>
<feature type="domain" description="PAS" evidence="2">
    <location>
        <begin position="32"/>
        <end position="68"/>
    </location>
</feature>
<dbReference type="SMART" id="SM00065">
    <property type="entry name" value="GAF"/>
    <property type="match status" value="1"/>
</dbReference>
<dbReference type="InterPro" id="IPR029016">
    <property type="entry name" value="GAF-like_dom_sf"/>
</dbReference>